<reference evidence="2" key="1">
    <citation type="journal article" date="2022" name="bioRxiv">
        <title>Sequencing and chromosome-scale assembly of the giantPleurodeles waltlgenome.</title>
        <authorList>
            <person name="Brown T."/>
            <person name="Elewa A."/>
            <person name="Iarovenko S."/>
            <person name="Subramanian E."/>
            <person name="Araus A.J."/>
            <person name="Petzold A."/>
            <person name="Susuki M."/>
            <person name="Suzuki K.-i.T."/>
            <person name="Hayashi T."/>
            <person name="Toyoda A."/>
            <person name="Oliveira C."/>
            <person name="Osipova E."/>
            <person name="Leigh N.D."/>
            <person name="Simon A."/>
            <person name="Yun M.H."/>
        </authorList>
    </citation>
    <scope>NUCLEOTIDE SEQUENCE</scope>
    <source>
        <strain evidence="2">20211129_DDA</strain>
        <tissue evidence="2">Liver</tissue>
    </source>
</reference>
<dbReference type="Proteomes" id="UP001066276">
    <property type="component" value="Chromosome 9"/>
</dbReference>
<proteinExistence type="predicted"/>
<accession>A0AAV7NB93</accession>
<name>A0AAV7NB93_PLEWA</name>
<sequence>MEWLPRSSAPRDGGPQMGGSGAARAVRLPVLLPRGCHKTLPHGRLLVGRRVSPLHPAGDPHPRRLTNSRQAASSRDRPARREERAASSTSGRGARRGKDPPVGSPHSPRLHSPQVLSHFPLSPHLLRESCTIDRGALSLVCLTLRSGLESRNPDRPPVKDRESTHPTLGK</sequence>
<evidence type="ECO:0000313" key="3">
    <source>
        <dbReference type="Proteomes" id="UP001066276"/>
    </source>
</evidence>
<gene>
    <name evidence="2" type="ORF">NDU88_007355</name>
</gene>
<feature type="compositionally biased region" description="Basic and acidic residues" evidence="1">
    <location>
        <begin position="151"/>
        <end position="164"/>
    </location>
</feature>
<evidence type="ECO:0000256" key="1">
    <source>
        <dbReference type="SAM" id="MobiDB-lite"/>
    </source>
</evidence>
<feature type="region of interest" description="Disordered" evidence="1">
    <location>
        <begin position="1"/>
        <end position="22"/>
    </location>
</feature>
<dbReference type="AlphaFoldDB" id="A0AAV7NB93"/>
<evidence type="ECO:0000313" key="2">
    <source>
        <dbReference type="EMBL" id="KAJ1110000.1"/>
    </source>
</evidence>
<dbReference type="EMBL" id="JANPWB010000013">
    <property type="protein sequence ID" value="KAJ1110000.1"/>
    <property type="molecule type" value="Genomic_DNA"/>
</dbReference>
<keyword evidence="3" id="KW-1185">Reference proteome</keyword>
<comment type="caution">
    <text evidence="2">The sequence shown here is derived from an EMBL/GenBank/DDBJ whole genome shotgun (WGS) entry which is preliminary data.</text>
</comment>
<feature type="region of interest" description="Disordered" evidence="1">
    <location>
        <begin position="146"/>
        <end position="170"/>
    </location>
</feature>
<organism evidence="2 3">
    <name type="scientific">Pleurodeles waltl</name>
    <name type="common">Iberian ribbed newt</name>
    <dbReference type="NCBI Taxonomy" id="8319"/>
    <lineage>
        <taxon>Eukaryota</taxon>
        <taxon>Metazoa</taxon>
        <taxon>Chordata</taxon>
        <taxon>Craniata</taxon>
        <taxon>Vertebrata</taxon>
        <taxon>Euteleostomi</taxon>
        <taxon>Amphibia</taxon>
        <taxon>Batrachia</taxon>
        <taxon>Caudata</taxon>
        <taxon>Salamandroidea</taxon>
        <taxon>Salamandridae</taxon>
        <taxon>Pleurodelinae</taxon>
        <taxon>Pleurodeles</taxon>
    </lineage>
</organism>
<feature type="region of interest" description="Disordered" evidence="1">
    <location>
        <begin position="39"/>
        <end position="115"/>
    </location>
</feature>
<protein>
    <submittedName>
        <fullName evidence="2">Uncharacterized protein</fullName>
    </submittedName>
</protein>
<feature type="compositionally biased region" description="Basic and acidic residues" evidence="1">
    <location>
        <begin position="74"/>
        <end position="85"/>
    </location>
</feature>